<accession>A0A1I7YLW3</accession>
<organism evidence="2 3">
    <name type="scientific">Steinernema glaseri</name>
    <dbReference type="NCBI Taxonomy" id="37863"/>
    <lineage>
        <taxon>Eukaryota</taxon>
        <taxon>Metazoa</taxon>
        <taxon>Ecdysozoa</taxon>
        <taxon>Nematoda</taxon>
        <taxon>Chromadorea</taxon>
        <taxon>Rhabditida</taxon>
        <taxon>Tylenchina</taxon>
        <taxon>Panagrolaimomorpha</taxon>
        <taxon>Strongyloidoidea</taxon>
        <taxon>Steinernematidae</taxon>
        <taxon>Steinernema</taxon>
    </lineage>
</organism>
<dbReference type="Proteomes" id="UP000095287">
    <property type="component" value="Unplaced"/>
</dbReference>
<feature type="compositionally biased region" description="Low complexity" evidence="1">
    <location>
        <begin position="37"/>
        <end position="50"/>
    </location>
</feature>
<dbReference type="AlphaFoldDB" id="A0A1I7YLW3"/>
<keyword evidence="2" id="KW-1185">Reference proteome</keyword>
<proteinExistence type="predicted"/>
<evidence type="ECO:0000256" key="1">
    <source>
        <dbReference type="SAM" id="MobiDB-lite"/>
    </source>
</evidence>
<evidence type="ECO:0000313" key="2">
    <source>
        <dbReference type="Proteomes" id="UP000095287"/>
    </source>
</evidence>
<protein>
    <submittedName>
        <fullName evidence="3">Uncharacterized protein</fullName>
    </submittedName>
</protein>
<feature type="region of interest" description="Disordered" evidence="1">
    <location>
        <begin position="30"/>
        <end position="55"/>
    </location>
</feature>
<dbReference type="WBParaSite" id="L893_g17670.t1">
    <property type="protein sequence ID" value="L893_g17670.t1"/>
    <property type="gene ID" value="L893_g17670"/>
</dbReference>
<evidence type="ECO:0000313" key="3">
    <source>
        <dbReference type="WBParaSite" id="L893_g17670.t1"/>
    </source>
</evidence>
<reference evidence="3" key="1">
    <citation type="submission" date="2016-11" db="UniProtKB">
        <authorList>
            <consortium name="WormBaseParasite"/>
        </authorList>
    </citation>
    <scope>IDENTIFICATION</scope>
</reference>
<sequence>MTSEIDPSFAALNINRHVFDGIDNIRTYEKDFTRNNPSETQSPRSSPSSSDLKVRLGRQYELPLTRNEEQNVESENTALILGFCRT</sequence>
<name>A0A1I7YLW3_9BILA</name>